<dbReference type="InterPro" id="IPR006260">
    <property type="entry name" value="TonB/TolA_C"/>
</dbReference>
<dbReference type="Gene3D" id="3.30.1150.10">
    <property type="match status" value="1"/>
</dbReference>
<dbReference type="OrthoDB" id="5298892at2"/>
<dbReference type="InterPro" id="IPR037682">
    <property type="entry name" value="TonB_C"/>
</dbReference>
<dbReference type="AlphaFoldDB" id="A0A4Z0CAP9"/>
<comment type="caution">
    <text evidence="8">The sequence shown here is derived from an EMBL/GenBank/DDBJ whole genome shotgun (WGS) entry which is preliminary data.</text>
</comment>
<accession>A0A4Z0CAP9</accession>
<feature type="region of interest" description="Disordered" evidence="5">
    <location>
        <begin position="59"/>
        <end position="195"/>
    </location>
</feature>
<keyword evidence="4 6" id="KW-0472">Membrane</keyword>
<organism evidence="8 9">
    <name type="scientific">Ramlibacter humi</name>
    <dbReference type="NCBI Taxonomy" id="2530451"/>
    <lineage>
        <taxon>Bacteria</taxon>
        <taxon>Pseudomonadati</taxon>
        <taxon>Pseudomonadota</taxon>
        <taxon>Betaproteobacteria</taxon>
        <taxon>Burkholderiales</taxon>
        <taxon>Comamonadaceae</taxon>
        <taxon>Ramlibacter</taxon>
    </lineage>
</organism>
<evidence type="ECO:0000256" key="1">
    <source>
        <dbReference type="ARBA" id="ARBA00004167"/>
    </source>
</evidence>
<keyword evidence="9" id="KW-1185">Reference proteome</keyword>
<name>A0A4Z0CAP9_9BURK</name>
<feature type="transmembrane region" description="Helical" evidence="6">
    <location>
        <begin position="20"/>
        <end position="39"/>
    </location>
</feature>
<feature type="compositionally biased region" description="Pro residues" evidence="5">
    <location>
        <begin position="66"/>
        <end position="88"/>
    </location>
</feature>
<feature type="compositionally biased region" description="Basic and acidic residues" evidence="5">
    <location>
        <begin position="90"/>
        <end position="169"/>
    </location>
</feature>
<dbReference type="NCBIfam" id="TIGR01352">
    <property type="entry name" value="tonB_Cterm"/>
    <property type="match status" value="1"/>
</dbReference>
<dbReference type="SUPFAM" id="SSF74653">
    <property type="entry name" value="TolA/TonB C-terminal domain"/>
    <property type="match status" value="1"/>
</dbReference>
<dbReference type="RefSeq" id="WP_135248795.1">
    <property type="nucleotide sequence ID" value="NZ_SMLK01000001.1"/>
</dbReference>
<dbReference type="GO" id="GO:0016020">
    <property type="term" value="C:membrane"/>
    <property type="evidence" value="ECO:0007669"/>
    <property type="project" value="UniProtKB-SubCell"/>
</dbReference>
<evidence type="ECO:0000256" key="5">
    <source>
        <dbReference type="SAM" id="MobiDB-lite"/>
    </source>
</evidence>
<dbReference type="PROSITE" id="PS52015">
    <property type="entry name" value="TONB_CTD"/>
    <property type="match status" value="1"/>
</dbReference>
<dbReference type="GO" id="GO:0043213">
    <property type="term" value="P:bacteriocin transport"/>
    <property type="evidence" value="ECO:0007669"/>
    <property type="project" value="InterPro"/>
</dbReference>
<dbReference type="InterPro" id="IPR014161">
    <property type="entry name" value="Tol-Pal_TolA"/>
</dbReference>
<dbReference type="NCBIfam" id="TIGR02794">
    <property type="entry name" value="tolA_full"/>
    <property type="match status" value="1"/>
</dbReference>
<gene>
    <name evidence="8" type="primary">tolA</name>
    <name evidence="8" type="ORF">EZ216_06215</name>
</gene>
<evidence type="ECO:0000313" key="8">
    <source>
        <dbReference type="EMBL" id="TFZ08737.1"/>
    </source>
</evidence>
<dbReference type="EMBL" id="SMLK01000001">
    <property type="protein sequence ID" value="TFZ08737.1"/>
    <property type="molecule type" value="Genomic_DNA"/>
</dbReference>
<dbReference type="Pfam" id="PF13103">
    <property type="entry name" value="TonB_2"/>
    <property type="match status" value="1"/>
</dbReference>
<evidence type="ECO:0000256" key="3">
    <source>
        <dbReference type="ARBA" id="ARBA00022989"/>
    </source>
</evidence>
<dbReference type="Proteomes" id="UP000297839">
    <property type="component" value="Unassembled WGS sequence"/>
</dbReference>
<protein>
    <submittedName>
        <fullName evidence="8">Cell envelope integrity protein TolA</fullName>
    </submittedName>
</protein>
<keyword evidence="3 6" id="KW-1133">Transmembrane helix</keyword>
<sequence length="284" mass="31009">MHASGRPEFLPPHEGGLPRSIGLALLAHAVLVLGLSWGLKWKRDDATVAVEAELWSNTVQQAAPRPAEPPPAPPPPPAPAPTPAPPPAQREADIALEREKQRAAQEEARRQEAEKRQAAAQKKKEEEAARRKEQEKLAAEAKKKEDQAKTRRQQEDEQRVAKLREENLRRIQGLAGATGARDASGTAMRSTGPSASYAGRLSAIFQRNVVFPGGVETISGNPEAEVQVKVSPSGFILSARLIRSSGNPAWDEAAVRAIERSERIPADVDGHYEQDFPVKMRPKR</sequence>
<feature type="domain" description="TonB C-terminal" evidence="7">
    <location>
        <begin position="196"/>
        <end position="284"/>
    </location>
</feature>
<dbReference type="GO" id="GO:0019534">
    <property type="term" value="F:toxin transmembrane transporter activity"/>
    <property type="evidence" value="ECO:0007669"/>
    <property type="project" value="InterPro"/>
</dbReference>
<evidence type="ECO:0000256" key="6">
    <source>
        <dbReference type="SAM" id="Phobius"/>
    </source>
</evidence>
<keyword evidence="2 6" id="KW-0812">Transmembrane</keyword>
<evidence type="ECO:0000256" key="2">
    <source>
        <dbReference type="ARBA" id="ARBA00022692"/>
    </source>
</evidence>
<evidence type="ECO:0000313" key="9">
    <source>
        <dbReference type="Proteomes" id="UP000297839"/>
    </source>
</evidence>
<proteinExistence type="predicted"/>
<comment type="subcellular location">
    <subcellularLocation>
        <location evidence="1">Membrane</location>
        <topology evidence="1">Single-pass membrane protein</topology>
    </subcellularLocation>
</comment>
<evidence type="ECO:0000259" key="7">
    <source>
        <dbReference type="PROSITE" id="PS52015"/>
    </source>
</evidence>
<evidence type="ECO:0000256" key="4">
    <source>
        <dbReference type="ARBA" id="ARBA00023136"/>
    </source>
</evidence>
<reference evidence="8 9" key="1">
    <citation type="submission" date="2019-03" db="EMBL/GenBank/DDBJ databases">
        <title>Ramlibacter sp. 18x22-1, whole genome shotgun sequence.</title>
        <authorList>
            <person name="Zhang X."/>
            <person name="Feng G."/>
            <person name="Zhu H."/>
        </authorList>
    </citation>
    <scope>NUCLEOTIDE SEQUENCE [LARGE SCALE GENOMIC DNA]</scope>
    <source>
        <strain evidence="8 9">18x22-1</strain>
    </source>
</reference>